<accession>A0A2W1K6B1</accession>
<dbReference type="Pfam" id="PF13711">
    <property type="entry name" value="DUF4160"/>
    <property type="match status" value="1"/>
</dbReference>
<dbReference type="OrthoDB" id="122670at2"/>
<protein>
    <submittedName>
        <fullName evidence="1">DUF4160 domain-containing protein</fullName>
    </submittedName>
</protein>
<dbReference type="RefSeq" id="WP_012536172.1">
    <property type="nucleotide sequence ID" value="NZ_AP025160.1"/>
</dbReference>
<dbReference type="EMBL" id="QKQP01000001">
    <property type="protein sequence ID" value="PZD82508.1"/>
    <property type="molecule type" value="Genomic_DNA"/>
</dbReference>
<dbReference type="Proteomes" id="UP000248886">
    <property type="component" value="Unassembled WGS sequence"/>
</dbReference>
<comment type="caution">
    <text evidence="1">The sequence shown here is derived from an EMBL/GenBank/DDBJ whole genome shotgun (WGS) entry which is preliminary data.</text>
</comment>
<organism evidence="1 2">
    <name type="scientific">Acidithiobacillus ferrooxidans</name>
    <name type="common">Thiobacillus ferrooxidans</name>
    <dbReference type="NCBI Taxonomy" id="920"/>
    <lineage>
        <taxon>Bacteria</taxon>
        <taxon>Pseudomonadati</taxon>
        <taxon>Pseudomonadota</taxon>
        <taxon>Acidithiobacillia</taxon>
        <taxon>Acidithiobacillales</taxon>
        <taxon>Acidithiobacillaceae</taxon>
        <taxon>Acidithiobacillus</taxon>
    </lineage>
</organism>
<dbReference type="GeneID" id="65282381"/>
<sequence length="46" mass="5294">MPIISMFYGILIQMFWQDHAPPHFHALYVSTVKDIEGFVYADGHVA</sequence>
<evidence type="ECO:0000313" key="2">
    <source>
        <dbReference type="Proteomes" id="UP000248886"/>
    </source>
</evidence>
<name>A0A2W1K6B1_ACIFR</name>
<dbReference type="AlphaFoldDB" id="A0A2W1K6B1"/>
<evidence type="ECO:0000313" key="1">
    <source>
        <dbReference type="EMBL" id="PZD82508.1"/>
    </source>
</evidence>
<dbReference type="InterPro" id="IPR025427">
    <property type="entry name" value="DUF4160"/>
</dbReference>
<gene>
    <name evidence="1" type="ORF">DN052_05725</name>
</gene>
<reference evidence="1 2" key="1">
    <citation type="submission" date="2018-06" db="EMBL/GenBank/DDBJ databases">
        <title>Draft sequence of Acidithiobacillus ferrooxidans CCM 4253.</title>
        <authorList>
            <person name="Moya-Beltran A."/>
            <person name="Castro M."/>
            <person name="Covarrubias P.C."/>
            <person name="Issotta F."/>
            <person name="Janiczek O."/>
            <person name="Mandl M."/>
            <person name="Kucera J."/>
            <person name="Quatrini R."/>
        </authorList>
    </citation>
    <scope>NUCLEOTIDE SEQUENCE [LARGE SCALE GENOMIC DNA]</scope>
    <source>
        <strain evidence="1 2">CCM 4253</strain>
    </source>
</reference>
<proteinExistence type="predicted"/>